<dbReference type="AlphaFoldDB" id="A0A9D4A2X3"/>
<proteinExistence type="predicted"/>
<name>A0A9D4A2X3_9ROSI</name>
<dbReference type="Proteomes" id="UP000828251">
    <property type="component" value="Unassembled WGS sequence"/>
</dbReference>
<evidence type="ECO:0000313" key="3">
    <source>
        <dbReference type="Proteomes" id="UP000828251"/>
    </source>
</evidence>
<feature type="compositionally biased region" description="Basic and acidic residues" evidence="1">
    <location>
        <begin position="1"/>
        <end position="30"/>
    </location>
</feature>
<accession>A0A9D4A2X3</accession>
<sequence>MSRSPERNPMEGGGLEERVQHKRTLQDPRRERGHPRLNQNDFYELSDMESDQALVYSERRRGQRNQGLRERNRVDDNIKNINMAISPFQGKTDPKAYLEMFTLADQHASLRDGGCLCATNSNKRQLHIQLPKMESNHVHTSLADQLLARFNSTN</sequence>
<keyword evidence="3" id="KW-1185">Reference proteome</keyword>
<evidence type="ECO:0000313" key="2">
    <source>
        <dbReference type="EMBL" id="KAH1082134.1"/>
    </source>
</evidence>
<dbReference type="EMBL" id="JAIQCV010000007">
    <property type="protein sequence ID" value="KAH1082134.1"/>
    <property type="molecule type" value="Genomic_DNA"/>
</dbReference>
<gene>
    <name evidence="2" type="ORF">J1N35_021895</name>
</gene>
<feature type="region of interest" description="Disordered" evidence="1">
    <location>
        <begin position="1"/>
        <end position="71"/>
    </location>
</feature>
<protein>
    <submittedName>
        <fullName evidence="2">Uncharacterized protein</fullName>
    </submittedName>
</protein>
<evidence type="ECO:0000256" key="1">
    <source>
        <dbReference type="SAM" id="MobiDB-lite"/>
    </source>
</evidence>
<organism evidence="2 3">
    <name type="scientific">Gossypium stocksii</name>
    <dbReference type="NCBI Taxonomy" id="47602"/>
    <lineage>
        <taxon>Eukaryota</taxon>
        <taxon>Viridiplantae</taxon>
        <taxon>Streptophyta</taxon>
        <taxon>Embryophyta</taxon>
        <taxon>Tracheophyta</taxon>
        <taxon>Spermatophyta</taxon>
        <taxon>Magnoliopsida</taxon>
        <taxon>eudicotyledons</taxon>
        <taxon>Gunneridae</taxon>
        <taxon>Pentapetalae</taxon>
        <taxon>rosids</taxon>
        <taxon>malvids</taxon>
        <taxon>Malvales</taxon>
        <taxon>Malvaceae</taxon>
        <taxon>Malvoideae</taxon>
        <taxon>Gossypium</taxon>
    </lineage>
</organism>
<reference evidence="2 3" key="1">
    <citation type="journal article" date="2021" name="Plant Biotechnol. J.">
        <title>Multi-omics assisted identification of the key and species-specific regulatory components of drought-tolerant mechanisms in Gossypium stocksii.</title>
        <authorList>
            <person name="Yu D."/>
            <person name="Ke L."/>
            <person name="Zhang D."/>
            <person name="Wu Y."/>
            <person name="Sun Y."/>
            <person name="Mei J."/>
            <person name="Sun J."/>
            <person name="Sun Y."/>
        </authorList>
    </citation>
    <scope>NUCLEOTIDE SEQUENCE [LARGE SCALE GENOMIC DNA]</scope>
    <source>
        <strain evidence="3">cv. E1</strain>
        <tissue evidence="2">Leaf</tissue>
    </source>
</reference>
<comment type="caution">
    <text evidence="2">The sequence shown here is derived from an EMBL/GenBank/DDBJ whole genome shotgun (WGS) entry which is preliminary data.</text>
</comment>